<protein>
    <submittedName>
        <fullName evidence="2">Uncharacterized protein</fullName>
    </submittedName>
</protein>
<reference evidence="2 3" key="1">
    <citation type="submission" date="2020-04" db="EMBL/GenBank/DDBJ databases">
        <authorList>
            <person name="De Canck E."/>
        </authorList>
    </citation>
    <scope>NUCLEOTIDE SEQUENCE [LARGE SCALE GENOMIC DNA]</scope>
    <source>
        <strain evidence="2 3">LMG 28138</strain>
    </source>
</reference>
<name>A0A6S7C327_9BURK</name>
<proteinExistence type="predicted"/>
<keyword evidence="1" id="KW-0472">Membrane</keyword>
<keyword evidence="1" id="KW-1133">Transmembrane helix</keyword>
<feature type="transmembrane region" description="Helical" evidence="1">
    <location>
        <begin position="124"/>
        <end position="142"/>
    </location>
</feature>
<evidence type="ECO:0000256" key="1">
    <source>
        <dbReference type="SAM" id="Phobius"/>
    </source>
</evidence>
<feature type="transmembrane region" description="Helical" evidence="1">
    <location>
        <begin position="21"/>
        <end position="42"/>
    </location>
</feature>
<organism evidence="2 3">
    <name type="scientific">Pararobbsia alpina</name>
    <dbReference type="NCBI Taxonomy" id="621374"/>
    <lineage>
        <taxon>Bacteria</taxon>
        <taxon>Pseudomonadati</taxon>
        <taxon>Pseudomonadota</taxon>
        <taxon>Betaproteobacteria</taxon>
        <taxon>Burkholderiales</taxon>
        <taxon>Burkholderiaceae</taxon>
        <taxon>Pararobbsia</taxon>
    </lineage>
</organism>
<evidence type="ECO:0000313" key="3">
    <source>
        <dbReference type="Proteomes" id="UP000494115"/>
    </source>
</evidence>
<gene>
    <name evidence="2" type="ORF">LMG28138_00918</name>
</gene>
<keyword evidence="1" id="KW-0812">Transmembrane</keyword>
<feature type="transmembrane region" description="Helical" evidence="1">
    <location>
        <begin position="54"/>
        <end position="71"/>
    </location>
</feature>
<sequence length="201" mass="23333">MEASHVLEPASSPLIFLHLRVVIGIVVGLSITRLLSGLASFIQHPHSTRVFPTQLGWALTLLLMVVHFWWWEFRLAGISHWNFQLYFFVVFYAVLFFLLCALLFPDSTDDYSGYESYFFSRRRWFFGILALNFGADMVDTLVKGIEHFEALGLEYPIRTTMLILLCLIAMSVGNRRFHAAFMIFTFFYQLSWVVRDLDPIG</sequence>
<keyword evidence="3" id="KW-1185">Reference proteome</keyword>
<dbReference type="AlphaFoldDB" id="A0A6S7C327"/>
<evidence type="ECO:0000313" key="2">
    <source>
        <dbReference type="EMBL" id="CAB3779877.1"/>
    </source>
</evidence>
<dbReference type="Proteomes" id="UP000494115">
    <property type="component" value="Unassembled WGS sequence"/>
</dbReference>
<accession>A0A6S7C327</accession>
<feature type="transmembrane region" description="Helical" evidence="1">
    <location>
        <begin position="83"/>
        <end position="104"/>
    </location>
</feature>
<feature type="transmembrane region" description="Helical" evidence="1">
    <location>
        <begin position="162"/>
        <end position="188"/>
    </location>
</feature>
<dbReference type="EMBL" id="CADIKM010000003">
    <property type="protein sequence ID" value="CAB3779877.1"/>
    <property type="molecule type" value="Genomic_DNA"/>
</dbReference>